<dbReference type="InterPro" id="IPR032466">
    <property type="entry name" value="Metal_Hydrolase"/>
</dbReference>
<dbReference type="PANTHER" id="PTHR21240:SF19">
    <property type="entry name" value="CATALYTIC_ HYDROLASE"/>
    <property type="match status" value="1"/>
</dbReference>
<feature type="domain" description="Amidohydrolase-related" evidence="3">
    <location>
        <begin position="104"/>
        <end position="375"/>
    </location>
</feature>
<dbReference type="Pfam" id="PF04909">
    <property type="entry name" value="Amidohydro_2"/>
    <property type="match status" value="1"/>
</dbReference>
<keyword evidence="2" id="KW-0210">Decarboxylase</keyword>
<dbReference type="Gene3D" id="3.20.20.140">
    <property type="entry name" value="Metal-dependent hydrolases"/>
    <property type="match status" value="1"/>
</dbReference>
<protein>
    <recommendedName>
        <fullName evidence="3">Amidohydrolase-related domain-containing protein</fullName>
    </recommendedName>
</protein>
<dbReference type="GO" id="GO:0016831">
    <property type="term" value="F:carboxy-lyase activity"/>
    <property type="evidence" value="ECO:0007669"/>
    <property type="project" value="UniProtKB-KW"/>
</dbReference>
<evidence type="ECO:0000313" key="4">
    <source>
        <dbReference type="EnsemblPlants" id="AET3Gv20954100.2"/>
    </source>
</evidence>
<dbReference type="InterPro" id="IPR006680">
    <property type="entry name" value="Amidohydro-rel"/>
</dbReference>
<dbReference type="Proteomes" id="UP000015105">
    <property type="component" value="Chromosome 3D"/>
</dbReference>
<reference evidence="5" key="1">
    <citation type="journal article" date="2014" name="Science">
        <title>Ancient hybridizations among the ancestral genomes of bread wheat.</title>
        <authorList>
            <consortium name="International Wheat Genome Sequencing Consortium,"/>
            <person name="Marcussen T."/>
            <person name="Sandve S.R."/>
            <person name="Heier L."/>
            <person name="Spannagl M."/>
            <person name="Pfeifer M."/>
            <person name="Jakobsen K.S."/>
            <person name="Wulff B.B."/>
            <person name="Steuernagel B."/>
            <person name="Mayer K.F."/>
            <person name="Olsen O.A."/>
        </authorList>
    </citation>
    <scope>NUCLEOTIDE SEQUENCE [LARGE SCALE GENOMIC DNA]</scope>
    <source>
        <strain evidence="5">cv. AL8/78</strain>
    </source>
</reference>
<dbReference type="SUPFAM" id="SSF51556">
    <property type="entry name" value="Metallo-dependent hydrolases"/>
    <property type="match status" value="1"/>
</dbReference>
<proteinExistence type="inferred from homology"/>
<accession>A0A453GC52</accession>
<dbReference type="EnsemblPlants" id="AET3Gv20954100.2">
    <property type="protein sequence ID" value="AET3Gv20954100.2"/>
    <property type="gene ID" value="AET3Gv20954100"/>
</dbReference>
<dbReference type="GO" id="GO:0016787">
    <property type="term" value="F:hydrolase activity"/>
    <property type="evidence" value="ECO:0007669"/>
    <property type="project" value="InterPro"/>
</dbReference>
<organism evidence="4 5">
    <name type="scientific">Aegilops tauschii subsp. strangulata</name>
    <name type="common">Goatgrass</name>
    <dbReference type="NCBI Taxonomy" id="200361"/>
    <lineage>
        <taxon>Eukaryota</taxon>
        <taxon>Viridiplantae</taxon>
        <taxon>Streptophyta</taxon>
        <taxon>Embryophyta</taxon>
        <taxon>Tracheophyta</taxon>
        <taxon>Spermatophyta</taxon>
        <taxon>Magnoliopsida</taxon>
        <taxon>Liliopsida</taxon>
        <taxon>Poales</taxon>
        <taxon>Poaceae</taxon>
        <taxon>BOP clade</taxon>
        <taxon>Pooideae</taxon>
        <taxon>Triticodae</taxon>
        <taxon>Triticeae</taxon>
        <taxon>Triticinae</taxon>
        <taxon>Aegilops</taxon>
    </lineage>
</organism>
<dbReference type="PANTHER" id="PTHR21240">
    <property type="entry name" value="2-AMINO-3-CARBOXYLMUCONATE-6-SEMIALDEHYDE DECARBOXYLASE"/>
    <property type="match status" value="1"/>
</dbReference>
<keyword evidence="1 2" id="KW-0456">Lyase</keyword>
<reference evidence="5" key="2">
    <citation type="journal article" date="2017" name="Nat. Plants">
        <title>The Aegilops tauschii genome reveals multiple impacts of transposons.</title>
        <authorList>
            <person name="Zhao G."/>
            <person name="Zou C."/>
            <person name="Li K."/>
            <person name="Wang K."/>
            <person name="Li T."/>
            <person name="Gao L."/>
            <person name="Zhang X."/>
            <person name="Wang H."/>
            <person name="Yang Z."/>
            <person name="Liu X."/>
            <person name="Jiang W."/>
            <person name="Mao L."/>
            <person name="Kong X."/>
            <person name="Jiao Y."/>
            <person name="Jia J."/>
        </authorList>
    </citation>
    <scope>NUCLEOTIDE SEQUENCE [LARGE SCALE GENOMIC DNA]</scope>
    <source>
        <strain evidence="5">cv. AL8/78</strain>
    </source>
</reference>
<evidence type="ECO:0000313" key="5">
    <source>
        <dbReference type="Proteomes" id="UP000015105"/>
    </source>
</evidence>
<dbReference type="Gramene" id="AET3Gv20954100.2">
    <property type="protein sequence ID" value="AET3Gv20954100.2"/>
    <property type="gene ID" value="AET3Gv20954100"/>
</dbReference>
<evidence type="ECO:0000256" key="1">
    <source>
        <dbReference type="ARBA" id="ARBA00023239"/>
    </source>
</evidence>
<evidence type="ECO:0000256" key="2">
    <source>
        <dbReference type="RuleBase" id="RU366045"/>
    </source>
</evidence>
<dbReference type="InterPro" id="IPR032465">
    <property type="entry name" value="ACMSD"/>
</dbReference>
<comment type="similarity">
    <text evidence="2">Belongs to the metallo-dependent hydrolases superfamily.</text>
</comment>
<dbReference type="FunFam" id="3.20.20.140:FF:000052">
    <property type="entry name" value="Catalytic/ hydrolase"/>
    <property type="match status" value="1"/>
</dbReference>
<reference evidence="4" key="4">
    <citation type="submission" date="2019-03" db="UniProtKB">
        <authorList>
            <consortium name="EnsemblPlants"/>
        </authorList>
    </citation>
    <scope>IDENTIFICATION</scope>
</reference>
<name>A0A453GC52_AEGTS</name>
<reference evidence="4" key="5">
    <citation type="journal article" date="2021" name="G3 (Bethesda)">
        <title>Aegilops tauschii genome assembly Aet v5.0 features greater sequence contiguity and improved annotation.</title>
        <authorList>
            <person name="Wang L."/>
            <person name="Zhu T."/>
            <person name="Rodriguez J.C."/>
            <person name="Deal K.R."/>
            <person name="Dubcovsky J."/>
            <person name="McGuire P.E."/>
            <person name="Lux T."/>
            <person name="Spannagl M."/>
            <person name="Mayer K.F.X."/>
            <person name="Baldrich P."/>
            <person name="Meyers B.C."/>
            <person name="Huo N."/>
            <person name="Gu Y.Q."/>
            <person name="Zhou H."/>
            <person name="Devos K.M."/>
            <person name="Bennetzen J.L."/>
            <person name="Unver T."/>
            <person name="Budak H."/>
            <person name="Gulick P.J."/>
            <person name="Galiba G."/>
            <person name="Kalapos B."/>
            <person name="Nelson D.R."/>
            <person name="Li P."/>
            <person name="You F.M."/>
            <person name="Luo M.C."/>
            <person name="Dvorak J."/>
        </authorList>
    </citation>
    <scope>NUCLEOTIDE SEQUENCE [LARGE SCALE GENOMIC DNA]</scope>
    <source>
        <strain evidence="4">cv. AL8/78</strain>
    </source>
</reference>
<dbReference type="STRING" id="200361.A0A453GC52"/>
<evidence type="ECO:0000259" key="3">
    <source>
        <dbReference type="Pfam" id="PF04909"/>
    </source>
</evidence>
<sequence length="388" mass="42450">ISIFKFVCVFKKKKKKNHTHIKPVTPHRTRGHQHPSSLMASSSAAAVPCRFLSPLATTSRTLLSSILPTPATTRRRPLLSSTTAICAAAMAASGKAGPASCKVVDSHLHVWASPLQAAEGYPFSPGQEPTLRGDVDFLLECMDEAGVDGALIVQPINHMFDHSLVTSVLKKYPSKFIGCCLANPADDGSGIKQLEHLIVQEKYRAVRFNPNLWPSGQKMTNEVGRSLFAKAGELGAPVGIMVMKGISSYIQEIEELCTDYPATTVIFDHMAFCKPPTNDDEEKAFSSFLNLSRFPQVYVKYSALFRITREAYPYEDTSQLLSRVISSYGANRIMWGSDFPYVVPECGYKGAKEAISHVAGKVAVSSSDLEWILGKTVSQLFQGAWVTP</sequence>
<keyword evidence="5" id="KW-1185">Reference proteome</keyword>
<reference evidence="4" key="3">
    <citation type="journal article" date="2017" name="Nature">
        <title>Genome sequence of the progenitor of the wheat D genome Aegilops tauschii.</title>
        <authorList>
            <person name="Luo M.C."/>
            <person name="Gu Y.Q."/>
            <person name="Puiu D."/>
            <person name="Wang H."/>
            <person name="Twardziok S.O."/>
            <person name="Deal K.R."/>
            <person name="Huo N."/>
            <person name="Zhu T."/>
            <person name="Wang L."/>
            <person name="Wang Y."/>
            <person name="McGuire P.E."/>
            <person name="Liu S."/>
            <person name="Long H."/>
            <person name="Ramasamy R.K."/>
            <person name="Rodriguez J.C."/>
            <person name="Van S.L."/>
            <person name="Yuan L."/>
            <person name="Wang Z."/>
            <person name="Xia Z."/>
            <person name="Xiao L."/>
            <person name="Anderson O.D."/>
            <person name="Ouyang S."/>
            <person name="Liang Y."/>
            <person name="Zimin A.V."/>
            <person name="Pertea G."/>
            <person name="Qi P."/>
            <person name="Bennetzen J.L."/>
            <person name="Dai X."/>
            <person name="Dawson M.W."/>
            <person name="Muller H.G."/>
            <person name="Kugler K."/>
            <person name="Rivarola-Duarte L."/>
            <person name="Spannagl M."/>
            <person name="Mayer K.F.X."/>
            <person name="Lu F.H."/>
            <person name="Bevan M.W."/>
            <person name="Leroy P."/>
            <person name="Li P."/>
            <person name="You F.M."/>
            <person name="Sun Q."/>
            <person name="Liu Z."/>
            <person name="Lyons E."/>
            <person name="Wicker T."/>
            <person name="Salzberg S.L."/>
            <person name="Devos K.M."/>
            <person name="Dvorak J."/>
        </authorList>
    </citation>
    <scope>NUCLEOTIDE SEQUENCE [LARGE SCALE GENOMIC DNA]</scope>
    <source>
        <strain evidence="4">cv. AL8/78</strain>
    </source>
</reference>
<dbReference type="AlphaFoldDB" id="A0A453GC52"/>